<feature type="disulfide bond" evidence="8">
    <location>
        <begin position="427"/>
        <end position="454"/>
    </location>
</feature>
<dbReference type="GO" id="GO:0007154">
    <property type="term" value="P:cell communication"/>
    <property type="evidence" value="ECO:0007669"/>
    <property type="project" value="InterPro"/>
</dbReference>
<comment type="caution">
    <text evidence="8">Lacks conserved residue(s) required for the propagation of feature annotation.</text>
</comment>
<feature type="domain" description="Sushi" evidence="9">
    <location>
        <begin position="400"/>
        <end position="456"/>
    </location>
</feature>
<dbReference type="CDD" id="cd00033">
    <property type="entry name" value="CCP"/>
    <property type="match status" value="6"/>
</dbReference>
<dbReference type="Gene3D" id="2.60.40.2030">
    <property type="match status" value="2"/>
</dbReference>
<feature type="domain" description="Sushi" evidence="9">
    <location>
        <begin position="342"/>
        <end position="399"/>
    </location>
</feature>
<dbReference type="SMART" id="SM00192">
    <property type="entry name" value="LDLa"/>
    <property type="match status" value="1"/>
</dbReference>
<dbReference type="Pfam" id="PF00084">
    <property type="entry name" value="Sushi"/>
    <property type="match status" value="6"/>
</dbReference>
<dbReference type="SUPFAM" id="SSF57424">
    <property type="entry name" value="LDL receptor-like module"/>
    <property type="match status" value="1"/>
</dbReference>
<evidence type="ECO:0000313" key="10">
    <source>
        <dbReference type="EMBL" id="CAI8054233.1"/>
    </source>
</evidence>
<feature type="domain" description="Sushi" evidence="9">
    <location>
        <begin position="491"/>
        <end position="549"/>
    </location>
</feature>
<name>A0AA35XD12_GEOBA</name>
<keyword evidence="4" id="KW-0106">Calcium</keyword>
<evidence type="ECO:0000256" key="4">
    <source>
        <dbReference type="ARBA" id="ARBA00022837"/>
    </source>
</evidence>
<dbReference type="InterPro" id="IPR035976">
    <property type="entry name" value="Sushi/SCR/CCP_sf"/>
</dbReference>
<evidence type="ECO:0000256" key="6">
    <source>
        <dbReference type="ARBA" id="ARBA00023180"/>
    </source>
</evidence>
<feature type="disulfide bond" evidence="7">
    <location>
        <begin position="39"/>
        <end position="54"/>
    </location>
</feature>
<dbReference type="PANTHER" id="PTHR19325:SF575">
    <property type="entry name" value="LOCOMOTION-RELATED PROTEIN HIKARU GENKI"/>
    <property type="match status" value="1"/>
</dbReference>
<protein>
    <submittedName>
        <fullName evidence="10">CUB and sushi domain-containing protein 1</fullName>
    </submittedName>
</protein>
<accession>A0AA35XD12</accession>
<proteinExistence type="predicted"/>
<gene>
    <name evidence="10" type="ORF">GBAR_LOCUS29627</name>
</gene>
<dbReference type="InterPro" id="IPR000436">
    <property type="entry name" value="Sushi_SCR_CCP_dom"/>
</dbReference>
<evidence type="ECO:0000313" key="11">
    <source>
        <dbReference type="Proteomes" id="UP001174909"/>
    </source>
</evidence>
<keyword evidence="5 8" id="KW-1015">Disulfide bond</keyword>
<dbReference type="InterPro" id="IPR003644">
    <property type="entry name" value="Calx_beta"/>
</dbReference>
<comment type="caution">
    <text evidence="10">The sequence shown here is derived from an EMBL/GenBank/DDBJ whole genome shotgun (WGS) entry which is preliminary data.</text>
</comment>
<dbReference type="GO" id="GO:0016020">
    <property type="term" value="C:membrane"/>
    <property type="evidence" value="ECO:0007669"/>
    <property type="project" value="InterPro"/>
</dbReference>
<dbReference type="Pfam" id="PF03160">
    <property type="entry name" value="Calx-beta"/>
    <property type="match status" value="2"/>
</dbReference>
<dbReference type="CDD" id="cd00112">
    <property type="entry name" value="LDLa"/>
    <property type="match status" value="1"/>
</dbReference>
<keyword evidence="3" id="KW-0677">Repeat</keyword>
<keyword evidence="1 8" id="KW-0768">Sushi</keyword>
<feature type="domain" description="Sushi" evidence="9">
    <location>
        <begin position="227"/>
        <end position="284"/>
    </location>
</feature>
<dbReference type="PROSITE" id="PS50923">
    <property type="entry name" value="SUSHI"/>
    <property type="match status" value="5"/>
</dbReference>
<keyword evidence="6" id="KW-0325">Glycoprotein</keyword>
<keyword evidence="11" id="KW-1185">Reference proteome</keyword>
<evidence type="ECO:0000256" key="7">
    <source>
        <dbReference type="PROSITE-ProRule" id="PRU00124"/>
    </source>
</evidence>
<feature type="domain" description="Sushi" evidence="9">
    <location>
        <begin position="289"/>
        <end position="341"/>
    </location>
</feature>
<evidence type="ECO:0000256" key="2">
    <source>
        <dbReference type="ARBA" id="ARBA00022729"/>
    </source>
</evidence>
<evidence type="ECO:0000256" key="8">
    <source>
        <dbReference type="PROSITE-ProRule" id="PRU00302"/>
    </source>
</evidence>
<dbReference type="SMART" id="SM00237">
    <property type="entry name" value="Calx_beta"/>
    <property type="match status" value="2"/>
</dbReference>
<sequence>DCAYGHDEINCTRVTCRQGYFQCPSDGPLGECHSSYYLCNGNDDCEDGYDELDCTLVVGFSSTSYTVTEGVHFASLTITRLGGNINAEVNNVTFKAIPGTADAGSDFMPVMGYVVIYRGNVNWTVDVPIINDMDVENPETFSVSLMSESSRAVVDSIYSYIIITIADNDYNLSCPVLGGITNGSVTVSGGATIAVYSCDEGFELVGESTRERTNDSTWSGRSPTCRSLCHDASNPANGVVSQSGNSVGDMATYTCNDGYELVRSPVLTCQNDGTWDNSPPVCKPLCPDLSNPAPGVVSQSGKSEGDTATYTCNDGYEVIGAPVLNCQDDGTWDDSPPVVNVVVCTTLGNPSNGMVSLTGTSIGNTATYTCYDGYELVGVQVLNCQSNGMWDNSPPICRPLCPNLGNLANGEVSLSGNSEGDRATYACNEGYELVGTPVINCEDGGTWDDPPPTCTLGDMATYTCNDGLDLRLSTARVMEPGITILQSVNVTLCPDASNPANGVVSQSGNSEGDTATFACNDGYELVGAPVLTCQDDGTWDNSPPASCLSLNVVVSFNPTSYTVTEGVDGAAELVLVRSGDLSTTTVVTVTTEAGTATAGVDYSSLMEMVTFETGVDRATVSVPISDDSGV</sequence>
<feature type="disulfide bond" evidence="8">
    <location>
        <begin position="255"/>
        <end position="282"/>
    </location>
</feature>
<evidence type="ECO:0000256" key="1">
    <source>
        <dbReference type="ARBA" id="ARBA00022659"/>
    </source>
</evidence>
<dbReference type="SUPFAM" id="SSF141072">
    <property type="entry name" value="CalX-like"/>
    <property type="match status" value="2"/>
</dbReference>
<feature type="disulfide bond" evidence="8">
    <location>
        <begin position="370"/>
        <end position="397"/>
    </location>
</feature>
<dbReference type="InterPro" id="IPR002172">
    <property type="entry name" value="LDrepeatLR_classA_rpt"/>
</dbReference>
<dbReference type="Gene3D" id="4.10.400.10">
    <property type="entry name" value="Low-density Lipoprotein Receptor"/>
    <property type="match status" value="1"/>
</dbReference>
<dbReference type="InterPro" id="IPR050350">
    <property type="entry name" value="Compl-Cell_Adhes-Reg"/>
</dbReference>
<dbReference type="InterPro" id="IPR036055">
    <property type="entry name" value="LDL_receptor-like_sf"/>
</dbReference>
<dbReference type="EMBL" id="CASHTH010004162">
    <property type="protein sequence ID" value="CAI8054233.1"/>
    <property type="molecule type" value="Genomic_DNA"/>
</dbReference>
<dbReference type="AlphaFoldDB" id="A0AA35XD12"/>
<keyword evidence="2" id="KW-0732">Signal</keyword>
<dbReference type="Gene3D" id="2.10.70.10">
    <property type="entry name" value="Complement Module, domain 1"/>
    <property type="match status" value="6"/>
</dbReference>
<dbReference type="SMART" id="SM00032">
    <property type="entry name" value="CCP"/>
    <property type="match status" value="6"/>
</dbReference>
<evidence type="ECO:0000259" key="9">
    <source>
        <dbReference type="PROSITE" id="PS50923"/>
    </source>
</evidence>
<dbReference type="SUPFAM" id="SSF57535">
    <property type="entry name" value="Complement control module/SCR domain"/>
    <property type="match status" value="6"/>
</dbReference>
<feature type="non-terminal residue" evidence="10">
    <location>
        <position position="630"/>
    </location>
</feature>
<dbReference type="PANTHER" id="PTHR19325">
    <property type="entry name" value="COMPLEMENT COMPONENT-RELATED SUSHI DOMAIN-CONTAINING"/>
    <property type="match status" value="1"/>
</dbReference>
<organism evidence="10 11">
    <name type="scientific">Geodia barretti</name>
    <name type="common">Barrett's horny sponge</name>
    <dbReference type="NCBI Taxonomy" id="519541"/>
    <lineage>
        <taxon>Eukaryota</taxon>
        <taxon>Metazoa</taxon>
        <taxon>Porifera</taxon>
        <taxon>Demospongiae</taxon>
        <taxon>Heteroscleromorpha</taxon>
        <taxon>Tetractinellida</taxon>
        <taxon>Astrophorina</taxon>
        <taxon>Geodiidae</taxon>
        <taxon>Geodia</taxon>
    </lineage>
</organism>
<dbReference type="Pfam" id="PF00057">
    <property type="entry name" value="Ldl_recept_a"/>
    <property type="match status" value="1"/>
</dbReference>
<dbReference type="InterPro" id="IPR038081">
    <property type="entry name" value="CalX-like_sf"/>
</dbReference>
<reference evidence="10" key="1">
    <citation type="submission" date="2023-03" db="EMBL/GenBank/DDBJ databases">
        <authorList>
            <person name="Steffen K."/>
            <person name="Cardenas P."/>
        </authorList>
    </citation>
    <scope>NUCLEOTIDE SEQUENCE</scope>
</reference>
<evidence type="ECO:0000256" key="3">
    <source>
        <dbReference type="ARBA" id="ARBA00022737"/>
    </source>
</evidence>
<dbReference type="Proteomes" id="UP001174909">
    <property type="component" value="Unassembled WGS sequence"/>
</dbReference>
<dbReference type="PROSITE" id="PS50068">
    <property type="entry name" value="LDLRA_2"/>
    <property type="match status" value="1"/>
</dbReference>
<evidence type="ECO:0000256" key="5">
    <source>
        <dbReference type="ARBA" id="ARBA00023157"/>
    </source>
</evidence>